<dbReference type="GO" id="GO:0008610">
    <property type="term" value="P:lipid biosynthetic process"/>
    <property type="evidence" value="ECO:0007669"/>
    <property type="project" value="InterPro"/>
</dbReference>
<dbReference type="PANTHER" id="PTHR11863">
    <property type="entry name" value="STEROL DESATURASE"/>
    <property type="match status" value="1"/>
</dbReference>
<dbReference type="Proteomes" id="UP000297855">
    <property type="component" value="Unassembled WGS sequence"/>
</dbReference>
<evidence type="ECO:0000256" key="1">
    <source>
        <dbReference type="ARBA" id="ARBA00004370"/>
    </source>
</evidence>
<comment type="caution">
    <text evidence="7">The sequence shown here is derived from an EMBL/GenBank/DDBJ whole genome shotgun (WGS) entry which is preliminary data.</text>
</comment>
<keyword evidence="3 5" id="KW-1133">Transmembrane helix</keyword>
<evidence type="ECO:0000313" key="8">
    <source>
        <dbReference type="Proteomes" id="UP000297855"/>
    </source>
</evidence>
<name>A0A4R9GLC8_9LEPT</name>
<feature type="transmembrane region" description="Helical" evidence="5">
    <location>
        <begin position="21"/>
        <end position="43"/>
    </location>
</feature>
<evidence type="ECO:0000256" key="2">
    <source>
        <dbReference type="ARBA" id="ARBA00022692"/>
    </source>
</evidence>
<evidence type="ECO:0000313" key="7">
    <source>
        <dbReference type="EMBL" id="TGK15543.1"/>
    </source>
</evidence>
<evidence type="ECO:0000256" key="3">
    <source>
        <dbReference type="ARBA" id="ARBA00022989"/>
    </source>
</evidence>
<protein>
    <submittedName>
        <fullName evidence="7">Fatty acid hydroxylase family protein</fullName>
    </submittedName>
</protein>
<evidence type="ECO:0000256" key="5">
    <source>
        <dbReference type="SAM" id="Phobius"/>
    </source>
</evidence>
<dbReference type="EMBL" id="RQEV01000015">
    <property type="protein sequence ID" value="TGK15543.1"/>
    <property type="molecule type" value="Genomic_DNA"/>
</dbReference>
<keyword evidence="4 5" id="KW-0472">Membrane</keyword>
<dbReference type="InterPro" id="IPR006694">
    <property type="entry name" value="Fatty_acid_hydroxylase"/>
</dbReference>
<keyword evidence="2 5" id="KW-0812">Transmembrane</keyword>
<dbReference type="OrthoDB" id="9770329at2"/>
<evidence type="ECO:0000256" key="4">
    <source>
        <dbReference type="ARBA" id="ARBA00023136"/>
    </source>
</evidence>
<feature type="transmembrane region" description="Helical" evidence="5">
    <location>
        <begin position="63"/>
        <end position="84"/>
    </location>
</feature>
<proteinExistence type="predicted"/>
<reference evidence="7" key="1">
    <citation type="journal article" date="2019" name="PLoS Negl. Trop. Dis.">
        <title>Revisiting the worldwide diversity of Leptospira species in the environment.</title>
        <authorList>
            <person name="Vincent A.T."/>
            <person name="Schiettekatte O."/>
            <person name="Bourhy P."/>
            <person name="Veyrier F.J."/>
            <person name="Picardeau M."/>
        </authorList>
    </citation>
    <scope>NUCLEOTIDE SEQUENCE [LARGE SCALE GENOMIC DNA]</scope>
    <source>
        <strain evidence="7">SCS5</strain>
    </source>
</reference>
<dbReference type="GO" id="GO:0005506">
    <property type="term" value="F:iron ion binding"/>
    <property type="evidence" value="ECO:0007669"/>
    <property type="project" value="InterPro"/>
</dbReference>
<gene>
    <name evidence="7" type="ORF">EHO61_14355</name>
</gene>
<feature type="domain" description="Fatty acid hydroxylase" evidence="6">
    <location>
        <begin position="104"/>
        <end position="238"/>
    </location>
</feature>
<organism evidence="7 8">
    <name type="scientific">Leptospira fluminis</name>
    <dbReference type="NCBI Taxonomy" id="2484979"/>
    <lineage>
        <taxon>Bacteria</taxon>
        <taxon>Pseudomonadati</taxon>
        <taxon>Spirochaetota</taxon>
        <taxon>Spirochaetia</taxon>
        <taxon>Leptospirales</taxon>
        <taxon>Leptospiraceae</taxon>
        <taxon>Leptospira</taxon>
    </lineage>
</organism>
<dbReference type="Pfam" id="PF04116">
    <property type="entry name" value="FA_hydroxylase"/>
    <property type="match status" value="1"/>
</dbReference>
<accession>A0A4R9GLC8</accession>
<evidence type="ECO:0000259" key="6">
    <source>
        <dbReference type="Pfam" id="PF04116"/>
    </source>
</evidence>
<dbReference type="InterPro" id="IPR050307">
    <property type="entry name" value="Sterol_Desaturase_Related"/>
</dbReference>
<keyword evidence="8" id="KW-1185">Reference proteome</keyword>
<sequence>MAQSGEMILKLLKEMTFLEAFFLFLMENLAISLLSILFGNVFVRLYPSRRVSILPPPVDSKEVLWVSSTLLLNTAVTLAGLFLWRNGFIVFRNVWGISVLIDVLILFFVMDALMYILHRVAHISWIYPFVHKTHHLYENPRPLTLFVLNPFEALGFGALWLLVLCVYDSSWIGMSIYLILNVVFGTLGHLGVEPFSDFWIRIPVLRLFATSTFHAQHHIRPSYNFGFYTLIWDRLFRTLSPDYEEYFGKISLEREEEKKYFLRNSGK</sequence>
<comment type="subcellular location">
    <subcellularLocation>
        <location evidence="1">Membrane</location>
    </subcellularLocation>
</comment>
<dbReference type="AlphaFoldDB" id="A0A4R9GLC8"/>
<dbReference type="GO" id="GO:0016491">
    <property type="term" value="F:oxidoreductase activity"/>
    <property type="evidence" value="ECO:0007669"/>
    <property type="project" value="InterPro"/>
</dbReference>
<feature type="transmembrane region" description="Helical" evidence="5">
    <location>
        <begin position="174"/>
        <end position="192"/>
    </location>
</feature>
<feature type="transmembrane region" description="Helical" evidence="5">
    <location>
        <begin position="146"/>
        <end position="167"/>
    </location>
</feature>
<dbReference type="RefSeq" id="WP_135814269.1">
    <property type="nucleotide sequence ID" value="NZ_RQEV01000015.1"/>
</dbReference>
<feature type="transmembrane region" description="Helical" evidence="5">
    <location>
        <begin position="96"/>
        <end position="117"/>
    </location>
</feature>
<dbReference type="GO" id="GO:0016020">
    <property type="term" value="C:membrane"/>
    <property type="evidence" value="ECO:0007669"/>
    <property type="project" value="UniProtKB-SubCell"/>
</dbReference>